<dbReference type="InterPro" id="IPR010656">
    <property type="entry name" value="DctM"/>
</dbReference>
<evidence type="ECO:0000256" key="2">
    <source>
        <dbReference type="ARBA" id="ARBA00022475"/>
    </source>
</evidence>
<evidence type="ECO:0000256" key="5">
    <source>
        <dbReference type="ARBA" id="ARBA00022989"/>
    </source>
</evidence>
<dbReference type="RefSeq" id="WP_090075628.1">
    <property type="nucleotide sequence ID" value="NZ_FOVR01000024.1"/>
</dbReference>
<evidence type="ECO:0000256" key="4">
    <source>
        <dbReference type="ARBA" id="ARBA00022692"/>
    </source>
</evidence>
<dbReference type="GO" id="GO:0022857">
    <property type="term" value="F:transmembrane transporter activity"/>
    <property type="evidence" value="ECO:0007669"/>
    <property type="project" value="UniProtKB-UniRule"/>
</dbReference>
<comment type="subunit">
    <text evidence="7">The complex comprises the extracytoplasmic solute receptor protein and the two transmembrane proteins.</text>
</comment>
<keyword evidence="3 7" id="KW-0997">Cell inner membrane</keyword>
<accession>A0A1I5MX93</accession>
<reference evidence="9 10" key="1">
    <citation type="submission" date="2016-10" db="EMBL/GenBank/DDBJ databases">
        <authorList>
            <person name="de Groot N.N."/>
        </authorList>
    </citation>
    <scope>NUCLEOTIDE SEQUENCE [LARGE SCALE GENOMIC DNA]</scope>
    <source>
        <strain evidence="9 10">CGMCC 1.9157</strain>
    </source>
</reference>
<feature type="domain" description="TRAP C4-dicarboxylate transport system permease DctM subunit" evidence="8">
    <location>
        <begin position="19"/>
        <end position="427"/>
    </location>
</feature>
<feature type="transmembrane region" description="Helical" evidence="7">
    <location>
        <begin position="112"/>
        <end position="132"/>
    </location>
</feature>
<dbReference type="NCBIfam" id="TIGR00786">
    <property type="entry name" value="dctM"/>
    <property type="match status" value="1"/>
</dbReference>
<dbReference type="PIRSF" id="PIRSF006066">
    <property type="entry name" value="HI0050"/>
    <property type="match status" value="1"/>
</dbReference>
<evidence type="ECO:0000256" key="3">
    <source>
        <dbReference type="ARBA" id="ARBA00022519"/>
    </source>
</evidence>
<evidence type="ECO:0000256" key="1">
    <source>
        <dbReference type="ARBA" id="ARBA00004429"/>
    </source>
</evidence>
<keyword evidence="10" id="KW-1185">Reference proteome</keyword>
<gene>
    <name evidence="9" type="ORF">SAMN04488056_1246</name>
</gene>
<dbReference type="GO" id="GO:0005886">
    <property type="term" value="C:plasma membrane"/>
    <property type="evidence" value="ECO:0007669"/>
    <property type="project" value="UniProtKB-SubCell"/>
</dbReference>
<comment type="caution">
    <text evidence="7">Lacks conserved residue(s) required for the propagation of feature annotation.</text>
</comment>
<feature type="transmembrane region" description="Helical" evidence="7">
    <location>
        <begin position="256"/>
        <end position="273"/>
    </location>
</feature>
<keyword evidence="5 7" id="KW-1133">Transmembrane helix</keyword>
<dbReference type="Proteomes" id="UP000199236">
    <property type="component" value="Unassembled WGS sequence"/>
</dbReference>
<dbReference type="EMBL" id="FOVR01000024">
    <property type="protein sequence ID" value="SFP14164.1"/>
    <property type="molecule type" value="Genomic_DNA"/>
</dbReference>
<dbReference type="STRING" id="655353.SAMN04488056_1246"/>
<evidence type="ECO:0000259" key="8">
    <source>
        <dbReference type="Pfam" id="PF06808"/>
    </source>
</evidence>
<dbReference type="PANTHER" id="PTHR33362:SF2">
    <property type="entry name" value="TRAP TRANSPORTER LARGE PERMEASE PROTEIN"/>
    <property type="match status" value="1"/>
</dbReference>
<feature type="transmembrane region" description="Helical" evidence="7">
    <location>
        <begin position="371"/>
        <end position="400"/>
    </location>
</feature>
<dbReference type="Pfam" id="PF06808">
    <property type="entry name" value="DctM"/>
    <property type="match status" value="1"/>
</dbReference>
<sequence>MDFIFNYFDESLFAAVSLFVLFFWMLAQGVAISVAIAVSSILTGLFFLPFDTAFFIATQKMFAGIDSFTLLAIPFFILAGNIMNKGGIAMRLVNLAKLFGGRLPGALAHTNVIANMLFGSISGSAIAAAAAVGGTMAPLQKKEGYDPEFSAAVNIASAPSGILIPPSGPLILYSLVSGGTSISALFLGGYVPGILMGLSIMIVASIIAYKRGYPIAAKVPCKQAFFIILDALPSLLMVIVVIGGIVAGIFTATEGAAVAVLYSFLLSLIYRMASPKEYLEVLRSSMEMSASILFLIAASGIMSYVMTITSIPDVIADALLMFDSPIVIFLIMNFCLLIIGFFMDLTPAVLIFTPIFLPIAQELGMDPVHFGLMLIFNLGIGSMTPPVGSVLFVGCAIGGVTIEKVAKPLMPFFIVLIVALLLITYFPILTTGLPRLLGLM</sequence>
<organism evidence="9 10">
    <name type="scientific">Cohaesibacter marisflavi</name>
    <dbReference type="NCBI Taxonomy" id="655353"/>
    <lineage>
        <taxon>Bacteria</taxon>
        <taxon>Pseudomonadati</taxon>
        <taxon>Pseudomonadota</taxon>
        <taxon>Alphaproteobacteria</taxon>
        <taxon>Hyphomicrobiales</taxon>
        <taxon>Cohaesibacteraceae</taxon>
    </lineage>
</organism>
<keyword evidence="2" id="KW-1003">Cell membrane</keyword>
<feature type="transmembrane region" description="Helical" evidence="7">
    <location>
        <begin position="326"/>
        <end position="359"/>
    </location>
</feature>
<keyword evidence="6 7" id="KW-0472">Membrane</keyword>
<feature type="transmembrane region" description="Helical" evidence="7">
    <location>
        <begin position="412"/>
        <end position="433"/>
    </location>
</feature>
<evidence type="ECO:0000313" key="10">
    <source>
        <dbReference type="Proteomes" id="UP000199236"/>
    </source>
</evidence>
<comment type="subcellular location">
    <subcellularLocation>
        <location evidence="1 7">Cell inner membrane</location>
        <topology evidence="1 7">Multi-pass membrane protein</topology>
    </subcellularLocation>
</comment>
<dbReference type="OrthoDB" id="7912553at2"/>
<protein>
    <recommendedName>
        <fullName evidence="7">TRAP transporter large permease protein</fullName>
    </recommendedName>
</protein>
<comment type="function">
    <text evidence="7">Part of the tripartite ATP-independent periplasmic (TRAP) transport system.</text>
</comment>
<dbReference type="InterPro" id="IPR004681">
    <property type="entry name" value="TRAP_DctM"/>
</dbReference>
<feature type="transmembrane region" description="Helical" evidence="7">
    <location>
        <begin position="68"/>
        <end position="92"/>
    </location>
</feature>
<evidence type="ECO:0000313" key="9">
    <source>
        <dbReference type="EMBL" id="SFP14164.1"/>
    </source>
</evidence>
<dbReference type="PANTHER" id="PTHR33362">
    <property type="entry name" value="SIALIC ACID TRAP TRANSPORTER PERMEASE PROTEIN SIAT-RELATED"/>
    <property type="match status" value="1"/>
</dbReference>
<feature type="transmembrane region" description="Helical" evidence="7">
    <location>
        <begin position="285"/>
        <end position="306"/>
    </location>
</feature>
<dbReference type="AlphaFoldDB" id="A0A1I5MX93"/>
<name>A0A1I5MX93_9HYPH</name>
<evidence type="ECO:0000256" key="6">
    <source>
        <dbReference type="ARBA" id="ARBA00023136"/>
    </source>
</evidence>
<proteinExistence type="inferred from homology"/>
<evidence type="ECO:0000256" key="7">
    <source>
        <dbReference type="RuleBase" id="RU369079"/>
    </source>
</evidence>
<comment type="similarity">
    <text evidence="7">Belongs to the TRAP transporter large permease family.</text>
</comment>
<feature type="transmembrane region" description="Helical" evidence="7">
    <location>
        <begin position="224"/>
        <end position="250"/>
    </location>
</feature>
<keyword evidence="4 7" id="KW-0812">Transmembrane</keyword>
<keyword evidence="7" id="KW-0813">Transport</keyword>
<feature type="transmembrane region" description="Helical" evidence="7">
    <location>
        <begin position="7"/>
        <end position="26"/>
    </location>
</feature>